<organism evidence="2 3">
    <name type="scientific">Urbifossiella limnaea</name>
    <dbReference type="NCBI Taxonomy" id="2528023"/>
    <lineage>
        <taxon>Bacteria</taxon>
        <taxon>Pseudomonadati</taxon>
        <taxon>Planctomycetota</taxon>
        <taxon>Planctomycetia</taxon>
        <taxon>Gemmatales</taxon>
        <taxon>Gemmataceae</taxon>
        <taxon>Urbifossiella</taxon>
    </lineage>
</organism>
<name>A0A517Y0Q9_9BACT</name>
<dbReference type="PROSITE" id="PS51257">
    <property type="entry name" value="PROKAR_LIPOPROTEIN"/>
    <property type="match status" value="1"/>
</dbReference>
<keyword evidence="3" id="KW-1185">Reference proteome</keyword>
<gene>
    <name evidence="2" type="ORF">ETAA1_53480</name>
</gene>
<dbReference type="AlphaFoldDB" id="A0A517Y0Q9"/>
<accession>A0A517Y0Q9</accession>
<feature type="region of interest" description="Disordered" evidence="1">
    <location>
        <begin position="24"/>
        <end position="49"/>
    </location>
</feature>
<sequence length="130" mass="13940">MTALRTTRSVPPLLLAAVAMVGCGGPPPEDDAARPTMRELPPPVAEKIDYNPDTRTLKLYSLPPSSRWLVRSSNNPITPEVQAGSTHVLPSDTDPDYTFVSYRRPSGQSSATVKLSDIVAARSTHTSNGP</sequence>
<reference evidence="2 3" key="1">
    <citation type="submission" date="2019-02" db="EMBL/GenBank/DDBJ databases">
        <title>Deep-cultivation of Planctomycetes and their phenomic and genomic characterization uncovers novel biology.</title>
        <authorList>
            <person name="Wiegand S."/>
            <person name="Jogler M."/>
            <person name="Boedeker C."/>
            <person name="Pinto D."/>
            <person name="Vollmers J."/>
            <person name="Rivas-Marin E."/>
            <person name="Kohn T."/>
            <person name="Peeters S.H."/>
            <person name="Heuer A."/>
            <person name="Rast P."/>
            <person name="Oberbeckmann S."/>
            <person name="Bunk B."/>
            <person name="Jeske O."/>
            <person name="Meyerdierks A."/>
            <person name="Storesund J.E."/>
            <person name="Kallscheuer N."/>
            <person name="Luecker S."/>
            <person name="Lage O.M."/>
            <person name="Pohl T."/>
            <person name="Merkel B.J."/>
            <person name="Hornburger P."/>
            <person name="Mueller R.-W."/>
            <person name="Bruemmer F."/>
            <person name="Labrenz M."/>
            <person name="Spormann A.M."/>
            <person name="Op den Camp H."/>
            <person name="Overmann J."/>
            <person name="Amann R."/>
            <person name="Jetten M.S.M."/>
            <person name="Mascher T."/>
            <person name="Medema M.H."/>
            <person name="Devos D.P."/>
            <person name="Kaster A.-K."/>
            <person name="Ovreas L."/>
            <person name="Rohde M."/>
            <person name="Galperin M.Y."/>
            <person name="Jogler C."/>
        </authorList>
    </citation>
    <scope>NUCLEOTIDE SEQUENCE [LARGE SCALE GENOMIC DNA]</scope>
    <source>
        <strain evidence="2 3">ETA_A1</strain>
    </source>
</reference>
<evidence type="ECO:0000313" key="2">
    <source>
        <dbReference type="EMBL" id="QDU23349.1"/>
    </source>
</evidence>
<feature type="region of interest" description="Disordered" evidence="1">
    <location>
        <begin position="73"/>
        <end position="93"/>
    </location>
</feature>
<protein>
    <submittedName>
        <fullName evidence="2">Uncharacterized protein</fullName>
    </submittedName>
</protein>
<dbReference type="EMBL" id="CP036273">
    <property type="protein sequence ID" value="QDU23349.1"/>
    <property type="molecule type" value="Genomic_DNA"/>
</dbReference>
<dbReference type="KEGG" id="uli:ETAA1_53480"/>
<proteinExistence type="predicted"/>
<evidence type="ECO:0000256" key="1">
    <source>
        <dbReference type="SAM" id="MobiDB-lite"/>
    </source>
</evidence>
<evidence type="ECO:0000313" key="3">
    <source>
        <dbReference type="Proteomes" id="UP000319576"/>
    </source>
</evidence>
<dbReference type="OrthoDB" id="9931872at2"/>
<dbReference type="Proteomes" id="UP000319576">
    <property type="component" value="Chromosome"/>
</dbReference>
<dbReference type="RefSeq" id="WP_145243545.1">
    <property type="nucleotide sequence ID" value="NZ_CP036273.1"/>
</dbReference>